<dbReference type="PANTHER" id="PTHR10696">
    <property type="entry name" value="GAMMA-BUTYROBETAINE HYDROXYLASE-RELATED"/>
    <property type="match status" value="1"/>
</dbReference>
<keyword evidence="5" id="KW-0560">Oxidoreductase</keyword>
<dbReference type="Pfam" id="PF06155">
    <property type="entry name" value="GBBH-like_N"/>
    <property type="match status" value="1"/>
</dbReference>
<dbReference type="SUPFAM" id="SSF51197">
    <property type="entry name" value="Clavaminate synthase-like"/>
    <property type="match status" value="1"/>
</dbReference>
<dbReference type="Pfam" id="PF02668">
    <property type="entry name" value="TauD"/>
    <property type="match status" value="1"/>
</dbReference>
<evidence type="ECO:0000313" key="9">
    <source>
        <dbReference type="EMBL" id="GHB17610.1"/>
    </source>
</evidence>
<organism evidence="9 10">
    <name type="scientific">Salinicola rhizosphaerae</name>
    <dbReference type="NCBI Taxonomy" id="1443141"/>
    <lineage>
        <taxon>Bacteria</taxon>
        <taxon>Pseudomonadati</taxon>
        <taxon>Pseudomonadota</taxon>
        <taxon>Gammaproteobacteria</taxon>
        <taxon>Oceanospirillales</taxon>
        <taxon>Halomonadaceae</taxon>
        <taxon>Salinicola</taxon>
    </lineage>
</organism>
<comment type="similarity">
    <text evidence="2">Belongs to the gamma-BBH/TMLD family.</text>
</comment>
<evidence type="ECO:0000259" key="7">
    <source>
        <dbReference type="Pfam" id="PF02668"/>
    </source>
</evidence>
<dbReference type="InterPro" id="IPR038492">
    <property type="entry name" value="GBBH-like_N_sf"/>
</dbReference>
<dbReference type="RefSeq" id="WP_229808988.1">
    <property type="nucleotide sequence ID" value="NZ_BMZI01000003.1"/>
</dbReference>
<proteinExistence type="inferred from homology"/>
<keyword evidence="10" id="KW-1185">Reference proteome</keyword>
<feature type="domain" description="TauD/TfdA-like" evidence="7">
    <location>
        <begin position="168"/>
        <end position="394"/>
    </location>
</feature>
<evidence type="ECO:0000256" key="4">
    <source>
        <dbReference type="ARBA" id="ARBA00022964"/>
    </source>
</evidence>
<dbReference type="EMBL" id="BMZI01000003">
    <property type="protein sequence ID" value="GHB17610.1"/>
    <property type="molecule type" value="Genomic_DNA"/>
</dbReference>
<reference evidence="10" key="1">
    <citation type="journal article" date="2019" name="Int. J. Syst. Evol. Microbiol.">
        <title>The Global Catalogue of Microorganisms (GCM) 10K type strain sequencing project: providing services to taxonomists for standard genome sequencing and annotation.</title>
        <authorList>
            <consortium name="The Broad Institute Genomics Platform"/>
            <consortium name="The Broad Institute Genome Sequencing Center for Infectious Disease"/>
            <person name="Wu L."/>
            <person name="Ma J."/>
        </authorList>
    </citation>
    <scope>NUCLEOTIDE SEQUENCE [LARGE SCALE GENOMIC DNA]</scope>
    <source>
        <strain evidence="10">KCTC 32998</strain>
    </source>
</reference>
<dbReference type="Proteomes" id="UP000646745">
    <property type="component" value="Unassembled WGS sequence"/>
</dbReference>
<dbReference type="InterPro" id="IPR003819">
    <property type="entry name" value="TauD/TfdA-like"/>
</dbReference>
<evidence type="ECO:0000256" key="3">
    <source>
        <dbReference type="ARBA" id="ARBA00022723"/>
    </source>
</evidence>
<evidence type="ECO:0000256" key="1">
    <source>
        <dbReference type="ARBA" id="ARBA00001954"/>
    </source>
</evidence>
<evidence type="ECO:0000259" key="8">
    <source>
        <dbReference type="Pfam" id="PF06155"/>
    </source>
</evidence>
<keyword evidence="3" id="KW-0479">Metal-binding</keyword>
<dbReference type="InterPro" id="IPR010376">
    <property type="entry name" value="GBBH-like_N"/>
</dbReference>
<evidence type="ECO:0000313" key="10">
    <source>
        <dbReference type="Proteomes" id="UP000646745"/>
    </source>
</evidence>
<name>A0ABQ3DVG9_9GAMM</name>
<dbReference type="Gene3D" id="3.60.130.10">
    <property type="entry name" value="Clavaminate synthase-like"/>
    <property type="match status" value="1"/>
</dbReference>
<gene>
    <name evidence="9" type="ORF">GCM10009038_15540</name>
</gene>
<protein>
    <submittedName>
        <fullName evidence="9">Gamma-butyrobetaine hydroxylase</fullName>
    </submittedName>
</protein>
<feature type="domain" description="Gamma-butyrobetaine hydroxylase-like N-terminal" evidence="8">
    <location>
        <begin position="47"/>
        <end position="131"/>
    </location>
</feature>
<dbReference type="InterPro" id="IPR050411">
    <property type="entry name" value="AlphaKG_dependent_hydroxylases"/>
</dbReference>
<keyword evidence="6" id="KW-0408">Iron</keyword>
<evidence type="ECO:0000256" key="6">
    <source>
        <dbReference type="ARBA" id="ARBA00023004"/>
    </source>
</evidence>
<dbReference type="PANTHER" id="PTHR10696:SF25">
    <property type="entry name" value="OXIDOREDUCTASE AIM17-RELATED"/>
    <property type="match status" value="1"/>
</dbReference>
<evidence type="ECO:0000256" key="5">
    <source>
        <dbReference type="ARBA" id="ARBA00023002"/>
    </source>
</evidence>
<sequence length="409" mass="46667">MSSGNAFHDGLAERDAEQSTVDMAELRRYRQGDGAPDTPLIGALLEGQRLVLRWSDEAVGEFPLMWLRDHCACSECRHPMTRERLYKLLEDPLWERFASDDALDGFDFDDHSLSLTWADGHRSRFDAGWLYQRRPGQALPSLLPTPTPWRQGFFPERVAHADFVGEGDGRSRWVNALLRDGLALLDNGPCELEEVSRVAESIGPMRSTNFGGRFDVRSIPNPNNAAYTAIGLELHTDLPNWRQPPDIQLLYCLENDAEGGESSFTDGFAAAEVLREENPAAFRVLAETPIDFRFQDDGHDIGVREPIIDLDDEGRPREIRFNNWIRDTLSLPADRIEAWYDAYRAFWQVLRRPDRRVELTLAPGQMVAFDNRRVLHGRNAFDPNTGKRHLQGTYLDLDMLQSHLRALLR</sequence>
<dbReference type="Gene3D" id="3.30.2020.30">
    <property type="match status" value="1"/>
</dbReference>
<comment type="caution">
    <text evidence="9">The sequence shown here is derived from an EMBL/GenBank/DDBJ whole genome shotgun (WGS) entry which is preliminary data.</text>
</comment>
<dbReference type="CDD" id="cd00250">
    <property type="entry name" value="CAS_like"/>
    <property type="match status" value="1"/>
</dbReference>
<dbReference type="InterPro" id="IPR042098">
    <property type="entry name" value="TauD-like_sf"/>
</dbReference>
<evidence type="ECO:0000256" key="2">
    <source>
        <dbReference type="ARBA" id="ARBA00008654"/>
    </source>
</evidence>
<comment type="cofactor">
    <cofactor evidence="1">
        <name>Fe(2+)</name>
        <dbReference type="ChEBI" id="CHEBI:29033"/>
    </cofactor>
</comment>
<accession>A0ABQ3DVG9</accession>
<keyword evidence="4" id="KW-0223">Dioxygenase</keyword>